<dbReference type="PANTHER" id="PTHR38096:SF1">
    <property type="entry name" value="ENTEROBACTIN SYNTHASE COMPONENT D"/>
    <property type="match status" value="1"/>
</dbReference>
<dbReference type="RefSeq" id="WP_386143701.1">
    <property type="nucleotide sequence ID" value="NZ_BAAAXD010000003.1"/>
</dbReference>
<dbReference type="Proteomes" id="UP001589710">
    <property type="component" value="Unassembled WGS sequence"/>
</dbReference>
<evidence type="ECO:0000313" key="4">
    <source>
        <dbReference type="EMBL" id="MFB9572733.1"/>
    </source>
</evidence>
<evidence type="ECO:0000313" key="5">
    <source>
        <dbReference type="Proteomes" id="UP001589710"/>
    </source>
</evidence>
<dbReference type="Pfam" id="PF17837">
    <property type="entry name" value="4PPT_N"/>
    <property type="match status" value="1"/>
</dbReference>
<evidence type="ECO:0000259" key="2">
    <source>
        <dbReference type="Pfam" id="PF01648"/>
    </source>
</evidence>
<keyword evidence="5" id="KW-1185">Reference proteome</keyword>
<name>A0ABV5R4G4_9ACTN</name>
<dbReference type="InterPro" id="IPR008278">
    <property type="entry name" value="4-PPantetheinyl_Trfase_dom"/>
</dbReference>
<protein>
    <submittedName>
        <fullName evidence="4">4'-phosphopantetheinyl transferase</fullName>
    </submittedName>
</protein>
<dbReference type="InterPro" id="IPR041354">
    <property type="entry name" value="4PPT_N"/>
</dbReference>
<gene>
    <name evidence="4" type="ORF">ACFFTL_10455</name>
</gene>
<dbReference type="InterPro" id="IPR037143">
    <property type="entry name" value="4-PPantetheinyl_Trfase_dom_sf"/>
</dbReference>
<dbReference type="InterPro" id="IPR003542">
    <property type="entry name" value="Enbac_synth_compD-like"/>
</dbReference>
<dbReference type="GO" id="GO:0016740">
    <property type="term" value="F:transferase activity"/>
    <property type="evidence" value="ECO:0007669"/>
    <property type="project" value="UniProtKB-KW"/>
</dbReference>
<organism evidence="4 5">
    <name type="scientific">Streptomyces yanii</name>
    <dbReference type="NCBI Taxonomy" id="78510"/>
    <lineage>
        <taxon>Bacteria</taxon>
        <taxon>Bacillati</taxon>
        <taxon>Actinomycetota</taxon>
        <taxon>Actinomycetes</taxon>
        <taxon>Kitasatosporales</taxon>
        <taxon>Streptomycetaceae</taxon>
        <taxon>Streptomyces</taxon>
    </lineage>
</organism>
<reference evidence="4 5" key="1">
    <citation type="submission" date="2024-09" db="EMBL/GenBank/DDBJ databases">
        <authorList>
            <person name="Sun Q."/>
            <person name="Mori K."/>
        </authorList>
    </citation>
    <scope>NUCLEOTIDE SEQUENCE [LARGE SCALE GENOMIC DNA]</scope>
    <source>
        <strain evidence="4 5">JCM 3331</strain>
    </source>
</reference>
<proteinExistence type="predicted"/>
<comment type="caution">
    <text evidence="4">The sequence shown here is derived from an EMBL/GenBank/DDBJ whole genome shotgun (WGS) entry which is preliminary data.</text>
</comment>
<keyword evidence="1 4" id="KW-0808">Transferase</keyword>
<dbReference type="EMBL" id="JBHMCG010000051">
    <property type="protein sequence ID" value="MFB9572733.1"/>
    <property type="molecule type" value="Genomic_DNA"/>
</dbReference>
<dbReference type="PRINTS" id="PR01399">
    <property type="entry name" value="ENTSNTHTASED"/>
</dbReference>
<dbReference type="Pfam" id="PF01648">
    <property type="entry name" value="ACPS"/>
    <property type="match status" value="1"/>
</dbReference>
<feature type="domain" description="4'-phosphopantetheinyl transferase N-terminal" evidence="3">
    <location>
        <begin position="30"/>
        <end position="96"/>
    </location>
</feature>
<evidence type="ECO:0000259" key="3">
    <source>
        <dbReference type="Pfam" id="PF17837"/>
    </source>
</evidence>
<accession>A0ABV5R4G4</accession>
<dbReference type="SUPFAM" id="SSF56214">
    <property type="entry name" value="4'-phosphopantetheinyl transferase"/>
    <property type="match status" value="1"/>
</dbReference>
<dbReference type="Gene3D" id="3.90.470.20">
    <property type="entry name" value="4'-phosphopantetheinyl transferase domain"/>
    <property type="match status" value="1"/>
</dbReference>
<feature type="domain" description="4'-phosphopantetheinyl transferase" evidence="2">
    <location>
        <begin position="103"/>
        <end position="182"/>
    </location>
</feature>
<evidence type="ECO:0000256" key="1">
    <source>
        <dbReference type="ARBA" id="ARBA00022679"/>
    </source>
</evidence>
<sequence>MIDAPALFPAAVVHAELFHDPSDQRLFPGEEALVANAVEARRREFTSVRACARTALVRLGHPPVPILKGPHGAPSWPTGVVGSLTHCRGYRAAAVADRTEVASVGLDAEPNEALPDPGILPLIALPQERDRLADLALRRSDICWERLLFSAKESVYKTWYPLTGRWLDFEQAEITIHPDTGTFHARLLVPGPVVDGTRLDHFHGTWQARHGVLLTAVTVPARQQET</sequence>
<dbReference type="PANTHER" id="PTHR38096">
    <property type="entry name" value="ENTEROBACTIN SYNTHASE COMPONENT D"/>
    <property type="match status" value="1"/>
</dbReference>